<organism evidence="4 5">
    <name type="scientific">Acetobacter oeni</name>
    <dbReference type="NCBI Taxonomy" id="304077"/>
    <lineage>
        <taxon>Bacteria</taxon>
        <taxon>Pseudomonadati</taxon>
        <taxon>Pseudomonadota</taxon>
        <taxon>Alphaproteobacteria</taxon>
        <taxon>Acetobacterales</taxon>
        <taxon>Acetobacteraceae</taxon>
        <taxon>Acetobacter</taxon>
    </lineage>
</organism>
<evidence type="ECO:0000259" key="3">
    <source>
        <dbReference type="PROSITE" id="PS51733"/>
    </source>
</evidence>
<dbReference type="SUPFAM" id="SSF50037">
    <property type="entry name" value="C-terminal domain of transcriptional repressors"/>
    <property type="match status" value="1"/>
</dbReference>
<reference evidence="4 5" key="1">
    <citation type="submission" date="2019-07" db="EMBL/GenBank/DDBJ databases">
        <title>Whole genome shotgun sequence of Acetobacter oeni NBRC 105207.</title>
        <authorList>
            <person name="Hosoyama A."/>
            <person name="Uohara A."/>
            <person name="Ohji S."/>
            <person name="Ichikawa N."/>
        </authorList>
    </citation>
    <scope>NUCLEOTIDE SEQUENCE [LARGE SCALE GENOMIC DNA]</scope>
    <source>
        <strain evidence="4 5">NBRC 105207</strain>
    </source>
</reference>
<dbReference type="PANTHER" id="PTHR12835:SF5">
    <property type="entry name" value="BIOTIN--PROTEIN LIGASE"/>
    <property type="match status" value="1"/>
</dbReference>
<dbReference type="SUPFAM" id="SSF55681">
    <property type="entry name" value="Class II aaRS and biotin synthetases"/>
    <property type="match status" value="1"/>
</dbReference>
<evidence type="ECO:0000256" key="1">
    <source>
        <dbReference type="ARBA" id="ARBA00022598"/>
    </source>
</evidence>
<name>A0A511XIX5_9PROT</name>
<dbReference type="AlphaFoldDB" id="A0A511XIX5"/>
<keyword evidence="5" id="KW-1185">Reference proteome</keyword>
<dbReference type="GO" id="GO:0005737">
    <property type="term" value="C:cytoplasm"/>
    <property type="evidence" value="ECO:0007669"/>
    <property type="project" value="TreeGrafter"/>
</dbReference>
<dbReference type="NCBIfam" id="TIGR00121">
    <property type="entry name" value="birA_ligase"/>
    <property type="match status" value="1"/>
</dbReference>
<dbReference type="RefSeq" id="WP_194300814.1">
    <property type="nucleotide sequence ID" value="NZ_BJYG01000011.1"/>
</dbReference>
<dbReference type="PANTHER" id="PTHR12835">
    <property type="entry name" value="BIOTIN PROTEIN LIGASE"/>
    <property type="match status" value="1"/>
</dbReference>
<sequence length="272" mass="29245">MVSAGPIPAEAAGTGQPTPSPWRFECHDELPSTSDTCIERGRAGEGDGLAVLALSQTRARGSRGRIWADPGDSLALSVLLKPEQAERETGGAWAFIAAVAFYDGLANGIQSPRLRIKWPNDILLDGRKLGGLLVEIDGTPAEQVVIGFGANLVRSPRVEGRSLACLAELAVLCDPRVVATRILDRLTYWRGVFLRQGFPAIRQAWLARALPDGSALVVSDGKTYSHGLFRGIGEGGELLLEYEGKLRRYVTGEIFYGDFPLKKVEASRASGC</sequence>
<dbReference type="Pfam" id="PF03099">
    <property type="entry name" value="BPL_LplA_LipB"/>
    <property type="match status" value="1"/>
</dbReference>
<dbReference type="InterPro" id="IPR004143">
    <property type="entry name" value="BPL_LPL_catalytic"/>
</dbReference>
<dbReference type="PROSITE" id="PS51733">
    <property type="entry name" value="BPL_LPL_CATALYTIC"/>
    <property type="match status" value="1"/>
</dbReference>
<proteinExistence type="predicted"/>
<gene>
    <name evidence="4" type="ORF">AOE01nite_10850</name>
</gene>
<dbReference type="Gene3D" id="2.30.30.100">
    <property type="match status" value="1"/>
</dbReference>
<dbReference type="InterPro" id="IPR045864">
    <property type="entry name" value="aa-tRNA-synth_II/BPL/LPL"/>
</dbReference>
<dbReference type="EMBL" id="BJYG01000011">
    <property type="protein sequence ID" value="GEN62861.1"/>
    <property type="molecule type" value="Genomic_DNA"/>
</dbReference>
<protein>
    <submittedName>
        <fullName evidence="4">Biotin--[acetyl-CoA-carboxylase] ligase</fullName>
    </submittedName>
</protein>
<evidence type="ECO:0000256" key="2">
    <source>
        <dbReference type="SAM" id="MobiDB-lite"/>
    </source>
</evidence>
<keyword evidence="1 4" id="KW-0436">Ligase</keyword>
<accession>A0A511XIX5</accession>
<dbReference type="Proteomes" id="UP000321746">
    <property type="component" value="Unassembled WGS sequence"/>
</dbReference>
<dbReference type="GO" id="GO:0004077">
    <property type="term" value="F:biotin--[biotin carboxyl-carrier protein] ligase activity"/>
    <property type="evidence" value="ECO:0007669"/>
    <property type="project" value="InterPro"/>
</dbReference>
<evidence type="ECO:0000313" key="5">
    <source>
        <dbReference type="Proteomes" id="UP000321746"/>
    </source>
</evidence>
<feature type="region of interest" description="Disordered" evidence="2">
    <location>
        <begin position="1"/>
        <end position="21"/>
    </location>
</feature>
<dbReference type="Gene3D" id="3.30.930.10">
    <property type="entry name" value="Bira Bifunctional Protein, Domain 2"/>
    <property type="match status" value="1"/>
</dbReference>
<dbReference type="InterPro" id="IPR008988">
    <property type="entry name" value="Transcriptional_repressor_C"/>
</dbReference>
<comment type="caution">
    <text evidence="4">The sequence shown here is derived from an EMBL/GenBank/DDBJ whole genome shotgun (WGS) entry which is preliminary data.</text>
</comment>
<evidence type="ECO:0000313" key="4">
    <source>
        <dbReference type="EMBL" id="GEN62861.1"/>
    </source>
</evidence>
<feature type="domain" description="BPL/LPL catalytic" evidence="3">
    <location>
        <begin position="16"/>
        <end position="194"/>
    </location>
</feature>
<dbReference type="InterPro" id="IPR004408">
    <property type="entry name" value="Biotin_CoA_COase_ligase"/>
</dbReference>